<dbReference type="EMBL" id="FO082820">
    <property type="protein sequence ID" value="CCF21613.1"/>
    <property type="molecule type" value="Genomic_DNA"/>
</dbReference>
<dbReference type="Proteomes" id="UP000010792">
    <property type="component" value="Chromosome"/>
</dbReference>
<dbReference type="AlphaFoldDB" id="L0NJ34"/>
<organism evidence="2 4">
    <name type="scientific">Pseudorhizobium banfieldiae</name>
    <dbReference type="NCBI Taxonomy" id="1125847"/>
    <lineage>
        <taxon>Bacteria</taxon>
        <taxon>Pseudomonadati</taxon>
        <taxon>Pseudomonadota</taxon>
        <taxon>Alphaproteobacteria</taxon>
        <taxon>Hyphomicrobiales</taxon>
        <taxon>Rhizobiaceae</taxon>
        <taxon>Rhizobium/Agrobacterium group</taxon>
        <taxon>Pseudorhizobium</taxon>
    </lineage>
</organism>
<keyword evidence="4" id="KW-1185">Reference proteome</keyword>
<reference evidence="2" key="1">
    <citation type="submission" date="2011-12" db="EMBL/GenBank/DDBJ databases">
        <authorList>
            <person name="Genoscope - CEA"/>
        </authorList>
    </citation>
    <scope>NUCLEOTIDE SEQUENCE</scope>
    <source>
        <strain evidence="2">NT-26</strain>
    </source>
</reference>
<dbReference type="KEGG" id="rht:NT26_3368"/>
<sequence>MFQFPAFASYPYVFRIRYLITMLGNLFGPVLTLPRSSIASLRTARRISADGLAPVREVPHKPSSQLNRFPKHLRWVAPFGDPWIKAHSQLPTAYRSVSRPSSPVHAKASTKCPYDT</sequence>
<dbReference type="KEGG" id="rht:NT26_3891"/>
<gene>
    <name evidence="2" type="ORF">NT26_3368</name>
    <name evidence="3" type="ORF">NT26_3891</name>
</gene>
<evidence type="ECO:0000256" key="1">
    <source>
        <dbReference type="SAM" id="MobiDB-lite"/>
    </source>
</evidence>
<evidence type="ECO:0000313" key="3">
    <source>
        <dbReference type="EMBL" id="CCF21613.1"/>
    </source>
</evidence>
<protein>
    <submittedName>
        <fullName evidence="2">Uncharacterized protein</fullName>
    </submittedName>
</protein>
<dbReference type="EMBL" id="FO082820">
    <property type="protein sequence ID" value="CCF21090.1"/>
    <property type="molecule type" value="Genomic_DNA"/>
</dbReference>
<accession>L0NJ34</accession>
<feature type="region of interest" description="Disordered" evidence="1">
    <location>
        <begin position="95"/>
        <end position="116"/>
    </location>
</feature>
<evidence type="ECO:0000313" key="4">
    <source>
        <dbReference type="Proteomes" id="UP000010792"/>
    </source>
</evidence>
<evidence type="ECO:0000313" key="2">
    <source>
        <dbReference type="EMBL" id="CCF21090.1"/>
    </source>
</evidence>
<proteinExistence type="predicted"/>
<reference evidence="2 4" key="2">
    <citation type="journal article" date="2013" name="Genome Biol. Evol.">
        <title>Life in an arsenic-containing gold mine: genome and physiology of the autotrophic arsenite-oxidizing bacterium rhizobium sp. NT-26.</title>
        <authorList>
            <person name="Andres J."/>
            <person name="Arsene-Ploetze F."/>
            <person name="Barbe V."/>
            <person name="Brochier-Armanet C."/>
            <person name="Cleiss-Arnold J."/>
            <person name="Coppee J.Y."/>
            <person name="Dillies M.A."/>
            <person name="Geist"/>
            <person name="L"/>
            <person name="Joublin A."/>
            <person name="Koechler S."/>
            <person name="Lassalle F."/>
            <person name="Marchal M."/>
            <person name="Medigue C."/>
            <person name="Muller D."/>
            <person name="Nesme X."/>
            <person name="Plewniak F."/>
            <person name="Proux C."/>
            <person name="Ramirez-Bahena M.H."/>
            <person name="Schenowitz C."/>
            <person name="Sismeiro O."/>
            <person name="Vallenet D."/>
            <person name="Santini J.M."/>
            <person name="Bertin P.N."/>
        </authorList>
    </citation>
    <scope>NUCLEOTIDE SEQUENCE [LARGE SCALE GENOMIC DNA]</scope>
    <source>
        <strain evidence="2 4">NT-26</strain>
    </source>
</reference>
<name>L0NJ34_9HYPH</name>